<evidence type="ECO:0000256" key="4">
    <source>
        <dbReference type="ARBA" id="ARBA00022801"/>
    </source>
</evidence>
<name>A0A1M4YXI3_9FIRM</name>
<dbReference type="Gene3D" id="1.10.1670.10">
    <property type="entry name" value="Helix-hairpin-Helix base-excision DNA repair enzymes (C-terminal)"/>
    <property type="match status" value="1"/>
</dbReference>
<keyword evidence="6 11" id="KW-0456">Lyase</keyword>
<gene>
    <name evidence="11" type="ORF">SAMN02745190_01843</name>
</gene>
<dbReference type="Gene3D" id="3.30.310.260">
    <property type="match status" value="1"/>
</dbReference>
<dbReference type="EMBL" id="FQUG01000007">
    <property type="protein sequence ID" value="SHF10450.1"/>
    <property type="molecule type" value="Genomic_DNA"/>
</dbReference>
<protein>
    <recommendedName>
        <fullName evidence="2">DNA-(apurinic or apyrimidinic site) lyase</fullName>
        <ecNumber evidence="2">4.2.99.18</ecNumber>
    </recommendedName>
</protein>
<keyword evidence="5" id="KW-0234">DNA repair</keyword>
<dbReference type="GO" id="GO:0140078">
    <property type="term" value="F:class I DNA-(apurinic or apyrimidinic site) endonuclease activity"/>
    <property type="evidence" value="ECO:0007669"/>
    <property type="project" value="UniProtKB-EC"/>
</dbReference>
<dbReference type="Pfam" id="PF07934">
    <property type="entry name" value="OGG_N"/>
    <property type="match status" value="1"/>
</dbReference>
<keyword evidence="7" id="KW-0511">Multifunctional enzyme</keyword>
<dbReference type="Gene3D" id="1.10.340.30">
    <property type="entry name" value="Hypothetical protein, domain 2"/>
    <property type="match status" value="1"/>
</dbReference>
<dbReference type="SMART" id="SM00478">
    <property type="entry name" value="ENDO3c"/>
    <property type="match status" value="1"/>
</dbReference>
<dbReference type="PANTHER" id="PTHR10242:SF2">
    <property type="entry name" value="N-GLYCOSYLASE_DNA LYASE"/>
    <property type="match status" value="1"/>
</dbReference>
<dbReference type="Proteomes" id="UP000184404">
    <property type="component" value="Unassembled WGS sequence"/>
</dbReference>
<dbReference type="EC" id="4.2.99.18" evidence="2"/>
<dbReference type="InterPro" id="IPR012904">
    <property type="entry name" value="OGG_N"/>
</dbReference>
<dbReference type="CDD" id="cd00056">
    <property type="entry name" value="ENDO3c"/>
    <property type="match status" value="1"/>
</dbReference>
<evidence type="ECO:0000259" key="10">
    <source>
        <dbReference type="SMART" id="SM00478"/>
    </source>
</evidence>
<dbReference type="GO" id="GO:0006284">
    <property type="term" value="P:base-excision repair"/>
    <property type="evidence" value="ECO:0007669"/>
    <property type="project" value="InterPro"/>
</dbReference>
<keyword evidence="4" id="KW-0378">Hydrolase</keyword>
<dbReference type="InterPro" id="IPR003265">
    <property type="entry name" value="HhH-GPD_domain"/>
</dbReference>
<evidence type="ECO:0000256" key="7">
    <source>
        <dbReference type="ARBA" id="ARBA00023268"/>
    </source>
</evidence>
<dbReference type="GO" id="GO:0008534">
    <property type="term" value="F:oxidized purine nucleobase lesion DNA N-glycosylase activity"/>
    <property type="evidence" value="ECO:0007669"/>
    <property type="project" value="InterPro"/>
</dbReference>
<organism evidence="11 12">
    <name type="scientific">Schwartzia succinivorans DSM 10502</name>
    <dbReference type="NCBI Taxonomy" id="1123243"/>
    <lineage>
        <taxon>Bacteria</taxon>
        <taxon>Bacillati</taxon>
        <taxon>Bacillota</taxon>
        <taxon>Negativicutes</taxon>
        <taxon>Selenomonadales</taxon>
        <taxon>Selenomonadaceae</taxon>
        <taxon>Schwartzia</taxon>
    </lineage>
</organism>
<evidence type="ECO:0000256" key="1">
    <source>
        <dbReference type="ARBA" id="ARBA00010679"/>
    </source>
</evidence>
<sequence>MYNMKKVGMRGVFVIRIEDDFDLEKIADSGQCFRWQRDGDGFRIPFRDSLLFIRKVGPQDYEVDCTEEEFDSIWRPYFDLVRSYRAIRGKIKKKDDPVLFEAAKLGQGIRILKQDPWEMLITFIISQRKNIPAIRQAVEAVCRAAGKKKTAKDGTEWYMFPSAEEIASLSDEALASCRLGYRDKYVRAAAEAALRGEIDFRKLSALSHEDCLVELQKLYGVGIKVAQCVSLFGLHHLDAFPRDVWILRVLDEVYDGGKNYRFDAYAPYNGVMQQYLFEYYRNKNAREVSV</sequence>
<evidence type="ECO:0000256" key="6">
    <source>
        <dbReference type="ARBA" id="ARBA00023239"/>
    </source>
</evidence>
<dbReference type="AlphaFoldDB" id="A0A1M4YXI3"/>
<dbReference type="PANTHER" id="PTHR10242">
    <property type="entry name" value="8-OXOGUANINE DNA GLYCOSYLASE"/>
    <property type="match status" value="1"/>
</dbReference>
<accession>A0A1M4YXI3</accession>
<keyword evidence="3" id="KW-0227">DNA damage</keyword>
<comment type="similarity">
    <text evidence="1">Belongs to the type-1 OGG1 family.</text>
</comment>
<dbReference type="SUPFAM" id="SSF48150">
    <property type="entry name" value="DNA-glycosylase"/>
    <property type="match status" value="1"/>
</dbReference>
<dbReference type="Pfam" id="PF00730">
    <property type="entry name" value="HhH-GPD"/>
    <property type="match status" value="1"/>
</dbReference>
<dbReference type="GO" id="GO:0006289">
    <property type="term" value="P:nucleotide-excision repair"/>
    <property type="evidence" value="ECO:0007669"/>
    <property type="project" value="InterPro"/>
</dbReference>
<evidence type="ECO:0000256" key="9">
    <source>
        <dbReference type="ARBA" id="ARBA00044632"/>
    </source>
</evidence>
<evidence type="ECO:0000313" key="12">
    <source>
        <dbReference type="Proteomes" id="UP000184404"/>
    </source>
</evidence>
<evidence type="ECO:0000313" key="11">
    <source>
        <dbReference type="EMBL" id="SHF10450.1"/>
    </source>
</evidence>
<evidence type="ECO:0000256" key="2">
    <source>
        <dbReference type="ARBA" id="ARBA00012720"/>
    </source>
</evidence>
<dbReference type="InterPro" id="IPR023170">
    <property type="entry name" value="HhH_base_excis_C"/>
</dbReference>
<evidence type="ECO:0000256" key="8">
    <source>
        <dbReference type="ARBA" id="ARBA00023295"/>
    </source>
</evidence>
<proteinExistence type="inferred from homology"/>
<keyword evidence="12" id="KW-1185">Reference proteome</keyword>
<dbReference type="SUPFAM" id="SSF55945">
    <property type="entry name" value="TATA-box binding protein-like"/>
    <property type="match status" value="1"/>
</dbReference>
<keyword evidence="8" id="KW-0326">Glycosidase</keyword>
<feature type="domain" description="HhH-GPD" evidence="10">
    <location>
        <begin position="125"/>
        <end position="278"/>
    </location>
</feature>
<evidence type="ECO:0000256" key="3">
    <source>
        <dbReference type="ARBA" id="ARBA00022763"/>
    </source>
</evidence>
<dbReference type="STRING" id="1123243.SAMN02745190_01843"/>
<reference evidence="11 12" key="1">
    <citation type="submission" date="2016-11" db="EMBL/GenBank/DDBJ databases">
        <authorList>
            <person name="Jaros S."/>
            <person name="Januszkiewicz K."/>
            <person name="Wedrychowicz H."/>
        </authorList>
    </citation>
    <scope>NUCLEOTIDE SEQUENCE [LARGE SCALE GENOMIC DNA]</scope>
    <source>
        <strain evidence="11 12">DSM 10502</strain>
    </source>
</reference>
<dbReference type="GO" id="GO:0003684">
    <property type="term" value="F:damaged DNA binding"/>
    <property type="evidence" value="ECO:0007669"/>
    <property type="project" value="InterPro"/>
</dbReference>
<evidence type="ECO:0000256" key="5">
    <source>
        <dbReference type="ARBA" id="ARBA00023204"/>
    </source>
</evidence>
<dbReference type="InterPro" id="IPR011257">
    <property type="entry name" value="DNA_glycosylase"/>
</dbReference>
<dbReference type="InterPro" id="IPR052054">
    <property type="entry name" value="Oxidative_DNA_repair_enzyme"/>
</dbReference>
<comment type="catalytic activity">
    <reaction evidence="9">
        <text>2'-deoxyribonucleotide-(2'-deoxyribose 5'-phosphate)-2'-deoxyribonucleotide-DNA = a 3'-end 2'-deoxyribonucleotide-(2,3-dehydro-2,3-deoxyribose 5'-phosphate)-DNA + a 5'-end 5'-phospho-2'-deoxyribonucleoside-DNA + H(+)</text>
        <dbReference type="Rhea" id="RHEA:66592"/>
        <dbReference type="Rhea" id="RHEA-COMP:13180"/>
        <dbReference type="Rhea" id="RHEA-COMP:16897"/>
        <dbReference type="Rhea" id="RHEA-COMP:17067"/>
        <dbReference type="ChEBI" id="CHEBI:15378"/>
        <dbReference type="ChEBI" id="CHEBI:136412"/>
        <dbReference type="ChEBI" id="CHEBI:157695"/>
        <dbReference type="ChEBI" id="CHEBI:167181"/>
        <dbReference type="EC" id="4.2.99.18"/>
    </reaction>
</comment>